<dbReference type="PANTHER" id="PTHR21629:SF5">
    <property type="entry name" value="C6 DOMAIN-CONTAINING PROTEIN"/>
    <property type="match status" value="1"/>
</dbReference>
<feature type="non-terminal residue" evidence="2">
    <location>
        <position position="1"/>
    </location>
</feature>
<accession>A0AAV5TDK2</accession>
<dbReference type="EMBL" id="BTSX01000004">
    <property type="protein sequence ID" value="GMS93394.1"/>
    <property type="molecule type" value="Genomic_DNA"/>
</dbReference>
<name>A0AAV5TDK2_9BILA</name>
<dbReference type="PANTHER" id="PTHR21629">
    <property type="entry name" value="C6 DOMAIN-CONTAINING PROTEIN"/>
    <property type="match status" value="1"/>
</dbReference>
<proteinExistence type="predicted"/>
<organism evidence="2 3">
    <name type="scientific">Pristionchus entomophagus</name>
    <dbReference type="NCBI Taxonomy" id="358040"/>
    <lineage>
        <taxon>Eukaryota</taxon>
        <taxon>Metazoa</taxon>
        <taxon>Ecdysozoa</taxon>
        <taxon>Nematoda</taxon>
        <taxon>Chromadorea</taxon>
        <taxon>Rhabditida</taxon>
        <taxon>Rhabditina</taxon>
        <taxon>Diplogasteromorpha</taxon>
        <taxon>Diplogasteroidea</taxon>
        <taxon>Neodiplogasteridae</taxon>
        <taxon>Pristionchus</taxon>
    </lineage>
</organism>
<evidence type="ECO:0000259" key="1">
    <source>
        <dbReference type="SMART" id="SM01048"/>
    </source>
</evidence>
<dbReference type="Proteomes" id="UP001432027">
    <property type="component" value="Unassembled WGS sequence"/>
</dbReference>
<dbReference type="InterPro" id="IPR002601">
    <property type="entry name" value="C6_domain"/>
</dbReference>
<feature type="domain" description="C6" evidence="1">
    <location>
        <begin position="102"/>
        <end position="192"/>
    </location>
</feature>
<comment type="caution">
    <text evidence="2">The sequence shown here is derived from an EMBL/GenBank/DDBJ whole genome shotgun (WGS) entry which is preliminary data.</text>
</comment>
<dbReference type="SMART" id="SM01048">
    <property type="entry name" value="C6"/>
    <property type="match status" value="2"/>
</dbReference>
<evidence type="ECO:0000313" key="2">
    <source>
        <dbReference type="EMBL" id="GMS93394.1"/>
    </source>
</evidence>
<feature type="domain" description="C6" evidence="1">
    <location>
        <begin position="6"/>
        <end position="96"/>
    </location>
</feature>
<keyword evidence="3" id="KW-1185">Reference proteome</keyword>
<dbReference type="AlphaFoldDB" id="A0AAV5TDK2"/>
<dbReference type="Pfam" id="PF01681">
    <property type="entry name" value="C6"/>
    <property type="match status" value="2"/>
</dbReference>
<evidence type="ECO:0000313" key="3">
    <source>
        <dbReference type="Proteomes" id="UP001432027"/>
    </source>
</evidence>
<reference evidence="2" key="1">
    <citation type="submission" date="2023-10" db="EMBL/GenBank/DDBJ databases">
        <title>Genome assembly of Pristionchus species.</title>
        <authorList>
            <person name="Yoshida K."/>
            <person name="Sommer R.J."/>
        </authorList>
    </citation>
    <scope>NUCLEOTIDE SEQUENCE</scope>
    <source>
        <strain evidence="2">RS0144</strain>
    </source>
</reference>
<gene>
    <name evidence="2" type="ORF">PENTCL1PPCAC_15569</name>
</gene>
<sequence>TIVSGCKMCALDLITKTVIGNGAHVMDMDVPNPDGTCLTRTFTCLGKNANIEVSWINGGDGVVGDDGSNVATFTVTCNPTGTGWVSNGVTITQVECAAEPPCKTCAMNLITITMAGNGAKPMASDVTNMDGDCNMRTFTCTGANANIEVSEINGGDGAILDNGTGTAAFTVTCNPTGTAWTASGIDITQVECAADN</sequence>
<protein>
    <recommendedName>
        <fullName evidence="1">C6 domain-containing protein</fullName>
    </recommendedName>
</protein>